<proteinExistence type="predicted"/>
<dbReference type="Gene3D" id="1.10.260.40">
    <property type="entry name" value="lambda repressor-like DNA-binding domains"/>
    <property type="match status" value="1"/>
</dbReference>
<accession>A0ABX2FF04</accession>
<dbReference type="Proteomes" id="UP000763557">
    <property type="component" value="Unassembled WGS sequence"/>
</dbReference>
<feature type="domain" description="HTH cro/C1-type" evidence="1">
    <location>
        <begin position="17"/>
        <end position="73"/>
    </location>
</feature>
<name>A0ABX2FF04_9PSEU</name>
<protein>
    <submittedName>
        <fullName evidence="2">HTH cro/C1-type domain-containing protein</fullName>
    </submittedName>
</protein>
<comment type="caution">
    <text evidence="2">The sequence shown here is derived from an EMBL/GenBank/DDBJ whole genome shotgun (WGS) entry which is preliminary data.</text>
</comment>
<dbReference type="Pfam" id="PF19054">
    <property type="entry name" value="DUF5753"/>
    <property type="match status" value="1"/>
</dbReference>
<evidence type="ECO:0000259" key="1">
    <source>
        <dbReference type="PROSITE" id="PS50943"/>
    </source>
</evidence>
<sequence>MDANKKSAALRELGALLRSARKQAQLTQRALASAAGFKAHSRISEIENGESAIPSTGEVERLLDALGTDLDERERAIGLLAQATDNPSQLSVGPAVINETMVQLIDHERAARRITAAGPLLLPGLVQTSDYSRAIFGGMSDIEAHVALRAGRRDILVRRNPVDLFALIDSEALVRPVIPPDEMAYQLRHILKLAELPNVVVQVVPSLTTGYHPMLAGQFELIEFATASPIVLLDHHYASVILRDPDEVAKYVEDAEYLRTKVALSPDESVKLIAEILYGME</sequence>
<keyword evidence="3" id="KW-1185">Reference proteome</keyword>
<dbReference type="SMART" id="SM00530">
    <property type="entry name" value="HTH_XRE"/>
    <property type="match status" value="1"/>
</dbReference>
<evidence type="ECO:0000313" key="2">
    <source>
        <dbReference type="EMBL" id="NRN69315.1"/>
    </source>
</evidence>
<dbReference type="EMBL" id="JAAATY010000026">
    <property type="protein sequence ID" value="NRN69315.1"/>
    <property type="molecule type" value="Genomic_DNA"/>
</dbReference>
<organism evidence="2 3">
    <name type="scientific">Kibdelosporangium persicum</name>
    <dbReference type="NCBI Taxonomy" id="2698649"/>
    <lineage>
        <taxon>Bacteria</taxon>
        <taxon>Bacillati</taxon>
        <taxon>Actinomycetota</taxon>
        <taxon>Actinomycetes</taxon>
        <taxon>Pseudonocardiales</taxon>
        <taxon>Pseudonocardiaceae</taxon>
        <taxon>Kibdelosporangium</taxon>
    </lineage>
</organism>
<dbReference type="CDD" id="cd00093">
    <property type="entry name" value="HTH_XRE"/>
    <property type="match status" value="1"/>
</dbReference>
<dbReference type="InterPro" id="IPR010982">
    <property type="entry name" value="Lambda_DNA-bd_dom_sf"/>
</dbReference>
<dbReference type="InterPro" id="IPR001387">
    <property type="entry name" value="Cro/C1-type_HTH"/>
</dbReference>
<dbReference type="RefSeq" id="WP_173139392.1">
    <property type="nucleotide sequence ID" value="NZ_CBCSGW010000027.1"/>
</dbReference>
<dbReference type="InterPro" id="IPR043917">
    <property type="entry name" value="DUF5753"/>
</dbReference>
<dbReference type="PROSITE" id="PS50943">
    <property type="entry name" value="HTH_CROC1"/>
    <property type="match status" value="1"/>
</dbReference>
<dbReference type="SUPFAM" id="SSF47413">
    <property type="entry name" value="lambda repressor-like DNA-binding domains"/>
    <property type="match status" value="1"/>
</dbReference>
<dbReference type="Pfam" id="PF13560">
    <property type="entry name" value="HTH_31"/>
    <property type="match status" value="1"/>
</dbReference>
<gene>
    <name evidence="2" type="ORF">GC106_65720</name>
</gene>
<reference evidence="2 3" key="1">
    <citation type="submission" date="2020-01" db="EMBL/GenBank/DDBJ databases">
        <title>Kibdelosporangium persica a novel Actinomycetes from a hot desert in Iran.</title>
        <authorList>
            <person name="Safaei N."/>
            <person name="Zaburannyi N."/>
            <person name="Mueller R."/>
            <person name="Wink J."/>
        </authorList>
    </citation>
    <scope>NUCLEOTIDE SEQUENCE [LARGE SCALE GENOMIC DNA]</scope>
    <source>
        <strain evidence="2 3">4NS15</strain>
    </source>
</reference>
<evidence type="ECO:0000313" key="3">
    <source>
        <dbReference type="Proteomes" id="UP000763557"/>
    </source>
</evidence>